<evidence type="ECO:0000313" key="3">
    <source>
        <dbReference type="EMBL" id="OGL46559.1"/>
    </source>
</evidence>
<feature type="domain" description="Actin-like protein N-terminal" evidence="1">
    <location>
        <begin position="5"/>
        <end position="158"/>
    </location>
</feature>
<sequence>MEVLGIDIGFGFTKATNGKDTVIFKSIIGEATDIQFWSDFGNSSLTDNIHVTIDDKSFFVGDLAEQQSNVRHFTLDQEKLISDFVKVLALTVAGIFTESNVPLNIVSGLPIGFFKQHNERFGKILTGRHKVVFQKPDGSKISKEVYINKVRMLPQPLGSVLNLLMNDKGKIVNMDLAKQKVGVVDIGFRTTDFTIADHLRYIDRGSRTTDTGISKGFSVIANKLREKSGVSVELYRLYEAVESGSIKVKGQEYDVSKVRDQVFSQLAGVIASDLDRLWSEDWDIDTIVLTGGGGKELAKYLQPLIPGNVRPMENNVDARLNNVQGYLKYGKHIWSDTSADTPPAHPS</sequence>
<proteinExistence type="predicted"/>
<comment type="caution">
    <text evidence="3">The sequence shown here is derived from an EMBL/GenBank/DDBJ whole genome shotgun (WGS) entry which is preliminary data.</text>
</comment>
<evidence type="ECO:0000259" key="1">
    <source>
        <dbReference type="Pfam" id="PF17989"/>
    </source>
</evidence>
<dbReference type="Pfam" id="PF21522">
    <property type="entry name" value="MreB-like_C"/>
    <property type="match status" value="1"/>
</dbReference>
<dbReference type="CDD" id="cd24025">
    <property type="entry name" value="ASKHA_NBD_ParM_pCBH-like"/>
    <property type="match status" value="1"/>
</dbReference>
<organism evidence="3 4">
    <name type="scientific">Candidatus Schekmanbacteria bacterium RBG_13_48_7</name>
    <dbReference type="NCBI Taxonomy" id="1817878"/>
    <lineage>
        <taxon>Bacteria</taxon>
        <taxon>Candidatus Schekmaniibacteriota</taxon>
    </lineage>
</organism>
<gene>
    <name evidence="3" type="ORF">A2161_22340</name>
</gene>
<feature type="domain" description="Actin homologue MreB-like C-terminal" evidence="2">
    <location>
        <begin position="183"/>
        <end position="301"/>
    </location>
</feature>
<dbReference type="InterPro" id="IPR040607">
    <property type="entry name" value="ALP_N"/>
</dbReference>
<dbReference type="SUPFAM" id="SSF53067">
    <property type="entry name" value="Actin-like ATPase domain"/>
    <property type="match status" value="2"/>
</dbReference>
<dbReference type="EMBL" id="MGDD01000123">
    <property type="protein sequence ID" value="OGL46559.1"/>
    <property type="molecule type" value="Genomic_DNA"/>
</dbReference>
<dbReference type="Pfam" id="PF17989">
    <property type="entry name" value="ALP_N"/>
    <property type="match status" value="1"/>
</dbReference>
<dbReference type="InterPro" id="IPR049067">
    <property type="entry name" value="MreB-like_C"/>
</dbReference>
<feature type="non-terminal residue" evidence="3">
    <location>
        <position position="347"/>
    </location>
</feature>
<evidence type="ECO:0000259" key="2">
    <source>
        <dbReference type="Pfam" id="PF21522"/>
    </source>
</evidence>
<evidence type="ECO:0000313" key="4">
    <source>
        <dbReference type="Proteomes" id="UP000179266"/>
    </source>
</evidence>
<reference evidence="3 4" key="1">
    <citation type="journal article" date="2016" name="Nat. Commun.">
        <title>Thousands of microbial genomes shed light on interconnected biogeochemical processes in an aquifer system.</title>
        <authorList>
            <person name="Anantharaman K."/>
            <person name="Brown C.T."/>
            <person name="Hug L.A."/>
            <person name="Sharon I."/>
            <person name="Castelle C.J."/>
            <person name="Probst A.J."/>
            <person name="Thomas B.C."/>
            <person name="Singh A."/>
            <person name="Wilkins M.J."/>
            <person name="Karaoz U."/>
            <person name="Brodie E.L."/>
            <person name="Williams K.H."/>
            <person name="Hubbard S.S."/>
            <person name="Banfield J.F."/>
        </authorList>
    </citation>
    <scope>NUCLEOTIDE SEQUENCE [LARGE SCALE GENOMIC DNA]</scope>
</reference>
<protein>
    <submittedName>
        <fullName evidence="3">Uncharacterized protein</fullName>
    </submittedName>
</protein>
<dbReference type="Gene3D" id="3.30.420.40">
    <property type="match status" value="2"/>
</dbReference>
<dbReference type="AlphaFoldDB" id="A0A1F7RYC9"/>
<name>A0A1F7RYC9_9BACT</name>
<accession>A0A1F7RYC9</accession>
<dbReference type="Proteomes" id="UP000179266">
    <property type="component" value="Unassembled WGS sequence"/>
</dbReference>
<dbReference type="InterPro" id="IPR043129">
    <property type="entry name" value="ATPase_NBD"/>
</dbReference>